<evidence type="ECO:0000256" key="5">
    <source>
        <dbReference type="ARBA" id="ARBA00023295"/>
    </source>
</evidence>
<dbReference type="GO" id="GO:0004563">
    <property type="term" value="F:beta-N-acetylhexosaminidase activity"/>
    <property type="evidence" value="ECO:0007669"/>
    <property type="project" value="UniProtKB-EC"/>
</dbReference>
<dbReference type="PRINTS" id="PR00738">
    <property type="entry name" value="GLHYDRLASE20"/>
</dbReference>
<organism evidence="10 11">
    <name type="scientific">Algoriphagus faecimaris</name>
    <dbReference type="NCBI Taxonomy" id="686796"/>
    <lineage>
        <taxon>Bacteria</taxon>
        <taxon>Pseudomonadati</taxon>
        <taxon>Bacteroidota</taxon>
        <taxon>Cytophagia</taxon>
        <taxon>Cytophagales</taxon>
        <taxon>Cyclobacteriaceae</taxon>
        <taxon>Algoriphagus</taxon>
    </lineage>
</organism>
<dbReference type="Gene3D" id="3.20.20.80">
    <property type="entry name" value="Glycosidases"/>
    <property type="match status" value="1"/>
</dbReference>
<evidence type="ECO:0000256" key="6">
    <source>
        <dbReference type="PIRSR" id="PIRSR625705-1"/>
    </source>
</evidence>
<dbReference type="EMBL" id="FNAC01000020">
    <property type="protein sequence ID" value="SDD23618.1"/>
    <property type="molecule type" value="Genomic_DNA"/>
</dbReference>
<dbReference type="AlphaFoldDB" id="A0A1G6T3J2"/>
<evidence type="ECO:0000313" key="10">
    <source>
        <dbReference type="EMBL" id="SDD23618.1"/>
    </source>
</evidence>
<accession>A0A1G6T3J2</accession>
<evidence type="ECO:0000256" key="3">
    <source>
        <dbReference type="ARBA" id="ARBA00012663"/>
    </source>
</evidence>
<dbReference type="InterPro" id="IPR015882">
    <property type="entry name" value="HEX_bac_N"/>
</dbReference>
<dbReference type="GO" id="GO:0016020">
    <property type="term" value="C:membrane"/>
    <property type="evidence" value="ECO:0007669"/>
    <property type="project" value="TreeGrafter"/>
</dbReference>
<dbReference type="SUPFAM" id="SSF55545">
    <property type="entry name" value="beta-N-acetylhexosaminidase-like domain"/>
    <property type="match status" value="1"/>
</dbReference>
<evidence type="ECO:0000259" key="8">
    <source>
        <dbReference type="Pfam" id="PF00728"/>
    </source>
</evidence>
<feature type="signal peptide" evidence="7">
    <location>
        <begin position="1"/>
        <end position="20"/>
    </location>
</feature>
<reference evidence="11" key="1">
    <citation type="submission" date="2016-10" db="EMBL/GenBank/DDBJ databases">
        <authorList>
            <person name="Varghese N."/>
            <person name="Submissions S."/>
        </authorList>
    </citation>
    <scope>NUCLEOTIDE SEQUENCE [LARGE SCALE GENOMIC DNA]</scope>
    <source>
        <strain evidence="11">DSM 23095</strain>
    </source>
</reference>
<dbReference type="PANTHER" id="PTHR22600:SF57">
    <property type="entry name" value="BETA-N-ACETYLHEXOSAMINIDASE"/>
    <property type="match status" value="1"/>
</dbReference>
<comment type="similarity">
    <text evidence="2">Belongs to the glycosyl hydrolase 20 family.</text>
</comment>
<dbReference type="InterPro" id="IPR017853">
    <property type="entry name" value="GH"/>
</dbReference>
<dbReference type="InterPro" id="IPR025705">
    <property type="entry name" value="Beta_hexosaminidase_sua/sub"/>
</dbReference>
<dbReference type="CDD" id="cd06568">
    <property type="entry name" value="GH20_SpHex_like"/>
    <property type="match status" value="1"/>
</dbReference>
<protein>
    <recommendedName>
        <fullName evidence="3">beta-N-acetylhexosaminidase</fullName>
        <ecNumber evidence="3">3.2.1.52</ecNumber>
    </recommendedName>
</protein>
<dbReference type="RefSeq" id="WP_087939796.1">
    <property type="nucleotide sequence ID" value="NZ_FNAC01000020.1"/>
</dbReference>
<dbReference type="PROSITE" id="PS51257">
    <property type="entry name" value="PROKAR_LIPOPROTEIN"/>
    <property type="match status" value="1"/>
</dbReference>
<evidence type="ECO:0000256" key="7">
    <source>
        <dbReference type="SAM" id="SignalP"/>
    </source>
</evidence>
<dbReference type="EC" id="3.2.1.52" evidence="3"/>
<evidence type="ECO:0000256" key="4">
    <source>
        <dbReference type="ARBA" id="ARBA00022801"/>
    </source>
</evidence>
<dbReference type="InterPro" id="IPR015883">
    <property type="entry name" value="Glyco_hydro_20_cat"/>
</dbReference>
<keyword evidence="5" id="KW-0326">Glycosidase</keyword>
<keyword evidence="4" id="KW-0378">Hydrolase</keyword>
<dbReference type="OrthoDB" id="9763537at2"/>
<keyword evidence="11" id="KW-1185">Reference proteome</keyword>
<evidence type="ECO:0000256" key="1">
    <source>
        <dbReference type="ARBA" id="ARBA00001231"/>
    </source>
</evidence>
<name>A0A1G6T3J2_9BACT</name>
<dbReference type="InterPro" id="IPR029018">
    <property type="entry name" value="Hex-like_dom2"/>
</dbReference>
<dbReference type="GO" id="GO:0030203">
    <property type="term" value="P:glycosaminoglycan metabolic process"/>
    <property type="evidence" value="ECO:0007669"/>
    <property type="project" value="TreeGrafter"/>
</dbReference>
<gene>
    <name evidence="10" type="ORF">SAMN04488104_102050</name>
</gene>
<keyword evidence="7" id="KW-0732">Signal</keyword>
<dbReference type="SUPFAM" id="SSF51445">
    <property type="entry name" value="(Trans)glycosidases"/>
    <property type="match status" value="1"/>
</dbReference>
<feature type="active site" description="Proton donor" evidence="6">
    <location>
        <position position="352"/>
    </location>
</feature>
<feature type="chain" id="PRO_5011746659" description="beta-N-acetylhexosaminidase" evidence="7">
    <location>
        <begin position="21"/>
        <end position="537"/>
    </location>
</feature>
<dbReference type="PANTHER" id="PTHR22600">
    <property type="entry name" value="BETA-HEXOSAMINIDASE"/>
    <property type="match status" value="1"/>
</dbReference>
<evidence type="ECO:0000313" key="11">
    <source>
        <dbReference type="Proteomes" id="UP000199060"/>
    </source>
</evidence>
<evidence type="ECO:0000259" key="9">
    <source>
        <dbReference type="Pfam" id="PF02838"/>
    </source>
</evidence>
<sequence>MKHIFTLLSFGLFMVLFSCSQDGPKLSETGLIPLPNQVADGSGSFLLTSEAKIQLQGEDPKLAGIAEYFNTSLSAASGYRLPVGTDEGTIKLQVEGDNSQDESYELVISESEITIKGKSAAGVFYGVQTLLQAMPVEVFGTALIQEAIQIPAGKIVDSPSYAYRGSMLDVARHFLPMEDVKHYLDQMAHLKLNYLHLHLSDDQGWRIEIKSWPNLTALGGSTQVGGGPGGYFTQAQYQELVQYAADRFITIVPEIDMPGHTNAALASYGDLNPGINLPDGNFETITKSIEKAEDEFKGSNITRQAAELYTGTEVGFSTLDTDLELTYQFIDDIVREIAAITPGPYFHIGGDESHVTAKDDYVYFIERVQKIVQDHGKTSIGWDEVATSQLLPGNVAQFWALEENAKLAVGQGNKVLMSPAKKAYLDMQYDSTSRIGLHWAAYVELDSAYLWDPATYVNGISKSDILGVEAPLWTETVENRVDMEYLVFPRIAALAEVAWSPGSSRNWNDFQDRIKVMGQRWDIQGIGFYKSPLVNWE</sequence>
<feature type="domain" description="Beta-hexosaminidase bacterial type N-terminal" evidence="9">
    <location>
        <begin position="29"/>
        <end position="157"/>
    </location>
</feature>
<comment type="catalytic activity">
    <reaction evidence="1">
        <text>Hydrolysis of terminal non-reducing N-acetyl-D-hexosamine residues in N-acetyl-beta-D-hexosaminides.</text>
        <dbReference type="EC" id="3.2.1.52"/>
    </reaction>
</comment>
<dbReference type="Proteomes" id="UP000199060">
    <property type="component" value="Unassembled WGS sequence"/>
</dbReference>
<proteinExistence type="inferred from homology"/>
<dbReference type="STRING" id="686796.SAMN04488104_102050"/>
<dbReference type="Gene3D" id="3.30.379.10">
    <property type="entry name" value="Chitobiase/beta-hexosaminidase domain 2-like"/>
    <property type="match status" value="1"/>
</dbReference>
<dbReference type="Pfam" id="PF00728">
    <property type="entry name" value="Glyco_hydro_20"/>
    <property type="match status" value="1"/>
</dbReference>
<dbReference type="GO" id="GO:0005975">
    <property type="term" value="P:carbohydrate metabolic process"/>
    <property type="evidence" value="ECO:0007669"/>
    <property type="project" value="InterPro"/>
</dbReference>
<dbReference type="Pfam" id="PF02838">
    <property type="entry name" value="Glyco_hydro_20b"/>
    <property type="match status" value="1"/>
</dbReference>
<feature type="domain" description="Glycoside hydrolase family 20 catalytic" evidence="8">
    <location>
        <begin position="161"/>
        <end position="501"/>
    </location>
</feature>
<evidence type="ECO:0000256" key="2">
    <source>
        <dbReference type="ARBA" id="ARBA00006285"/>
    </source>
</evidence>